<dbReference type="PANTHER" id="PTHR43668:SF5">
    <property type="entry name" value="AMIDOHYDROLASE 3 DOMAIN-CONTAINING PROTEIN"/>
    <property type="match status" value="1"/>
</dbReference>
<dbReference type="OrthoDB" id="10258955at2759"/>
<accession>A0A8H5M157</accession>
<comment type="caution">
    <text evidence="2">The sequence shown here is derived from an EMBL/GenBank/DDBJ whole genome shotgun (WGS) entry which is preliminary data.</text>
</comment>
<evidence type="ECO:0000313" key="2">
    <source>
        <dbReference type="EMBL" id="KAF5376851.1"/>
    </source>
</evidence>
<dbReference type="InterPro" id="IPR050138">
    <property type="entry name" value="DHOase/Allantoinase_Hydrolase"/>
</dbReference>
<dbReference type="InterPro" id="IPR032466">
    <property type="entry name" value="Metal_Hydrolase"/>
</dbReference>
<feature type="signal peptide" evidence="1">
    <location>
        <begin position="1"/>
        <end position="23"/>
    </location>
</feature>
<dbReference type="InterPro" id="IPR011059">
    <property type="entry name" value="Metal-dep_hydrolase_composite"/>
</dbReference>
<organism evidence="2 3">
    <name type="scientific">Collybiopsis confluens</name>
    <dbReference type="NCBI Taxonomy" id="2823264"/>
    <lineage>
        <taxon>Eukaryota</taxon>
        <taxon>Fungi</taxon>
        <taxon>Dikarya</taxon>
        <taxon>Basidiomycota</taxon>
        <taxon>Agaricomycotina</taxon>
        <taxon>Agaricomycetes</taxon>
        <taxon>Agaricomycetidae</taxon>
        <taxon>Agaricales</taxon>
        <taxon>Marasmiineae</taxon>
        <taxon>Omphalotaceae</taxon>
        <taxon>Collybiopsis</taxon>
    </lineage>
</organism>
<dbReference type="EMBL" id="JAACJN010000087">
    <property type="protein sequence ID" value="KAF5376851.1"/>
    <property type="molecule type" value="Genomic_DNA"/>
</dbReference>
<dbReference type="AlphaFoldDB" id="A0A8H5M157"/>
<name>A0A8H5M157_9AGAR</name>
<evidence type="ECO:0000313" key="3">
    <source>
        <dbReference type="Proteomes" id="UP000518752"/>
    </source>
</evidence>
<dbReference type="SUPFAM" id="SSF51556">
    <property type="entry name" value="Metallo-dependent hydrolases"/>
    <property type="match status" value="2"/>
</dbReference>
<dbReference type="GO" id="GO:0005737">
    <property type="term" value="C:cytoplasm"/>
    <property type="evidence" value="ECO:0007669"/>
    <property type="project" value="TreeGrafter"/>
</dbReference>
<dbReference type="Gene3D" id="3.20.20.140">
    <property type="entry name" value="Metal-dependent hydrolases"/>
    <property type="match status" value="2"/>
</dbReference>
<feature type="chain" id="PRO_5034439513" description="Amidohydrolase-related domain-containing protein" evidence="1">
    <location>
        <begin position="24"/>
        <end position="965"/>
    </location>
</feature>
<protein>
    <recommendedName>
        <fullName evidence="4">Amidohydrolase-related domain-containing protein</fullName>
    </recommendedName>
</protein>
<dbReference type="Proteomes" id="UP000518752">
    <property type="component" value="Unassembled WGS sequence"/>
</dbReference>
<dbReference type="GO" id="GO:0006145">
    <property type="term" value="P:purine nucleobase catabolic process"/>
    <property type="evidence" value="ECO:0007669"/>
    <property type="project" value="TreeGrafter"/>
</dbReference>
<keyword evidence="3" id="KW-1185">Reference proteome</keyword>
<reference evidence="2 3" key="1">
    <citation type="journal article" date="2020" name="ISME J.">
        <title>Uncovering the hidden diversity of litter-decomposition mechanisms in mushroom-forming fungi.</title>
        <authorList>
            <person name="Floudas D."/>
            <person name="Bentzer J."/>
            <person name="Ahren D."/>
            <person name="Johansson T."/>
            <person name="Persson P."/>
            <person name="Tunlid A."/>
        </authorList>
    </citation>
    <scope>NUCLEOTIDE SEQUENCE [LARGE SCALE GENOMIC DNA]</scope>
    <source>
        <strain evidence="2 3">CBS 406.79</strain>
    </source>
</reference>
<sequence>MSNNQGRWLSSLLIFCLGFLCLAIHHQHHRRHYLVSPALIHQCKSIHKSAGKSDQYDPSTRSVSDRFVPGTPPVFIRNAKILTGNRNGTEVFGDILLDKGVVQAIGYVPPALLANDNLTQIDAGGRWISPGLVDLHSHLGVNSIPSLTGSKDGNSRHQPINPFLRSVDGLNTHDESYALSISGGVTIAQVLPGSANNIGGQAVLIKLRPTAERSVSAMVLEPPRTLFINSTEDIDYIPWRHMKHACGENPDRLYSQSRMDAAWNFRHAYDEARTLLEKQNAVCEKVEKRLTEGRSWKDMMFHKSLEDPLPQFPVDLELEALVDVLRGRVKLSIHCYESVDLDGIVRLSNEFQFPIASFHHAGETYLVPDLLKKTWGGTPAAAIFAANARKKREAYRGSEFAARILADSGIPVIMKSDHPVLNSRYLMYEAQAAHYYGLNSGLSIASVTSTPANVAGVGWRVGKLEKDFWILGFDADLVIWNSHPLALGATPTQVYIDGIPQISDPHSLSMPAAFQLPPQTPNWDREIADTIKWDGLPPLDINKKVRNIRLVGVKSFWDIELQDERAVKTLFDEGKDPSQQSQNWTVLIEDGRISCYEPESKFSSSRCRCCSAFFKSSGDFETLDLESGTLSPGLTTFGSPIGLVEIRLEPTTNDGSVQDPLKVPVPDILGQETIIRAADGLQFGGRNTLQVFFLQSIVLAYRGGVSKAITAPTGTGFLQGLSAAFDVGARHALGDGAIVQEVTALHVTVSLELSPSVSSQMAALRRQLLGRSDGGKYWEKVRSGSLPLVVQVNSADVMASLIQLKHEVEGKINSTLQFTFAGGAEAPLLAGEIAKARISVILSPPRPFPTTWESQRITPGPPLTQNSQITALLRAGVHVAIGTNNEYDAKNLRFDVAWAALESNGTIGKDEALALGSINVERALGLRRSTRSRDVFIYSRGDFTSMNSKIIGVVSPSRGYVEFFG</sequence>
<evidence type="ECO:0008006" key="4">
    <source>
        <dbReference type="Google" id="ProtNLM"/>
    </source>
</evidence>
<dbReference type="GO" id="GO:0004038">
    <property type="term" value="F:allantoinase activity"/>
    <property type="evidence" value="ECO:0007669"/>
    <property type="project" value="TreeGrafter"/>
</dbReference>
<dbReference type="PANTHER" id="PTHR43668">
    <property type="entry name" value="ALLANTOINASE"/>
    <property type="match status" value="1"/>
</dbReference>
<proteinExistence type="predicted"/>
<dbReference type="SUPFAM" id="SSF51338">
    <property type="entry name" value="Composite domain of metallo-dependent hydrolases"/>
    <property type="match status" value="1"/>
</dbReference>
<keyword evidence="1" id="KW-0732">Signal</keyword>
<evidence type="ECO:0000256" key="1">
    <source>
        <dbReference type="SAM" id="SignalP"/>
    </source>
</evidence>
<gene>
    <name evidence="2" type="ORF">D9757_008881</name>
</gene>